<comment type="caution">
    <text evidence="1">The sequence shown here is derived from an EMBL/GenBank/DDBJ whole genome shotgun (WGS) entry which is preliminary data.</text>
</comment>
<feature type="non-terminal residue" evidence="1">
    <location>
        <position position="1"/>
    </location>
</feature>
<dbReference type="EMBL" id="CM041546">
    <property type="protein sequence ID" value="KAI3361504.1"/>
    <property type="molecule type" value="Genomic_DNA"/>
</dbReference>
<proteinExistence type="predicted"/>
<sequence length="183" mass="20021">PVSPLSVRPSSAMNKNKASGVSWVKPAEPTFLKKFKSDVGYKEGPTVDTKRQQMPTLDDDSGSDREDELPQVVVLKKGDLSAEDVKKIKGELRGGPGGRGEKGDELPPDGKILFKKPAKRSSSDKFQGITASSSKRKKSNGGEKKKKEEDEDEEEKKKEVKSGKKVKNNSLLSFGGDEEEEED</sequence>
<organism evidence="1 2">
    <name type="scientific">Scortum barcoo</name>
    <name type="common">barcoo grunter</name>
    <dbReference type="NCBI Taxonomy" id="214431"/>
    <lineage>
        <taxon>Eukaryota</taxon>
        <taxon>Metazoa</taxon>
        <taxon>Chordata</taxon>
        <taxon>Craniata</taxon>
        <taxon>Vertebrata</taxon>
        <taxon>Euteleostomi</taxon>
        <taxon>Actinopterygii</taxon>
        <taxon>Neopterygii</taxon>
        <taxon>Teleostei</taxon>
        <taxon>Neoteleostei</taxon>
        <taxon>Acanthomorphata</taxon>
        <taxon>Eupercaria</taxon>
        <taxon>Centrarchiformes</taxon>
        <taxon>Terapontoidei</taxon>
        <taxon>Terapontidae</taxon>
        <taxon>Scortum</taxon>
    </lineage>
</organism>
<gene>
    <name evidence="1" type="ORF">L3Q82_013656</name>
</gene>
<accession>A0ACB8W147</accession>
<protein>
    <submittedName>
        <fullName evidence="1">Uncharacterized protein</fullName>
    </submittedName>
</protein>
<evidence type="ECO:0000313" key="1">
    <source>
        <dbReference type="EMBL" id="KAI3361504.1"/>
    </source>
</evidence>
<dbReference type="Proteomes" id="UP000831701">
    <property type="component" value="Chromosome 16"/>
</dbReference>
<keyword evidence="2" id="KW-1185">Reference proteome</keyword>
<evidence type="ECO:0000313" key="2">
    <source>
        <dbReference type="Proteomes" id="UP000831701"/>
    </source>
</evidence>
<name>A0ACB8W147_9TELE</name>
<reference evidence="1" key="1">
    <citation type="submission" date="2022-04" db="EMBL/GenBank/DDBJ databases">
        <title>Jade perch genome.</title>
        <authorList>
            <person name="Chao B."/>
        </authorList>
    </citation>
    <scope>NUCLEOTIDE SEQUENCE</scope>
    <source>
        <strain evidence="1">CB-2022</strain>
    </source>
</reference>